<dbReference type="InParanoid" id="A0A059A770"/>
<keyword evidence="2" id="KW-0813">Transport</keyword>
<organism evidence="11">
    <name type="scientific">Eucalyptus grandis</name>
    <name type="common">Flooded gum</name>
    <dbReference type="NCBI Taxonomy" id="71139"/>
    <lineage>
        <taxon>Eukaryota</taxon>
        <taxon>Viridiplantae</taxon>
        <taxon>Streptophyta</taxon>
        <taxon>Embryophyta</taxon>
        <taxon>Tracheophyta</taxon>
        <taxon>Spermatophyta</taxon>
        <taxon>Magnoliopsida</taxon>
        <taxon>eudicotyledons</taxon>
        <taxon>Gunneridae</taxon>
        <taxon>Pentapetalae</taxon>
        <taxon>rosids</taxon>
        <taxon>malvids</taxon>
        <taxon>Myrtales</taxon>
        <taxon>Myrtaceae</taxon>
        <taxon>Myrtoideae</taxon>
        <taxon>Eucalypteae</taxon>
        <taxon>Eucalyptus</taxon>
    </lineage>
</organism>
<evidence type="ECO:0000256" key="1">
    <source>
        <dbReference type="ARBA" id="ARBA00004141"/>
    </source>
</evidence>
<comment type="subcellular location">
    <subcellularLocation>
        <location evidence="1">Membrane</location>
        <topology evidence="1">Multi-pass membrane protein</topology>
    </subcellularLocation>
</comment>
<keyword evidence="5 9" id="KW-1133">Transmembrane helix</keyword>
<dbReference type="GO" id="GO:0003333">
    <property type="term" value="P:amino acid transmembrane transport"/>
    <property type="evidence" value="ECO:0000318"/>
    <property type="project" value="GO_Central"/>
</dbReference>
<name>A0A059A770_EUCGR</name>
<feature type="transmembrane region" description="Helical" evidence="9">
    <location>
        <begin position="175"/>
        <end position="195"/>
    </location>
</feature>
<evidence type="ECO:0000256" key="8">
    <source>
        <dbReference type="SAM" id="MobiDB-lite"/>
    </source>
</evidence>
<feature type="transmembrane region" description="Helical" evidence="9">
    <location>
        <begin position="504"/>
        <end position="526"/>
    </location>
</feature>
<feature type="transmembrane region" description="Helical" evidence="9">
    <location>
        <begin position="288"/>
        <end position="310"/>
    </location>
</feature>
<dbReference type="FunFam" id="1.20.1740.10:FF:000047">
    <property type="entry name" value="Amino acid transporter AVT1A"/>
    <property type="match status" value="1"/>
</dbReference>
<dbReference type="GO" id="GO:0031090">
    <property type="term" value="C:organelle membrane"/>
    <property type="evidence" value="ECO:0007669"/>
    <property type="project" value="UniProtKB-ARBA"/>
</dbReference>
<feature type="transmembrane region" description="Helical" evidence="9">
    <location>
        <begin position="256"/>
        <end position="281"/>
    </location>
</feature>
<dbReference type="InterPro" id="IPR013057">
    <property type="entry name" value="AA_transpt_TM"/>
</dbReference>
<dbReference type="STRING" id="71139.A0A059A770"/>
<dbReference type="GO" id="GO:0016020">
    <property type="term" value="C:membrane"/>
    <property type="evidence" value="ECO:0000318"/>
    <property type="project" value="GO_Central"/>
</dbReference>
<protein>
    <recommendedName>
        <fullName evidence="10">Amino acid transporter transmembrane domain-containing protein</fullName>
    </recommendedName>
</protein>
<dbReference type="OMA" id="FGENTNP"/>
<feature type="domain" description="Amino acid transporter transmembrane" evidence="10">
    <location>
        <begin position="145"/>
        <end position="524"/>
    </location>
</feature>
<evidence type="ECO:0000256" key="5">
    <source>
        <dbReference type="ARBA" id="ARBA00022989"/>
    </source>
</evidence>
<feature type="transmembrane region" description="Helical" evidence="9">
    <location>
        <begin position="443"/>
        <end position="464"/>
    </location>
</feature>
<keyword evidence="6 9" id="KW-0472">Membrane</keyword>
<dbReference type="FunCoup" id="A0A059A770">
    <property type="interactions" value="229"/>
</dbReference>
<evidence type="ECO:0000256" key="3">
    <source>
        <dbReference type="ARBA" id="ARBA00022692"/>
    </source>
</evidence>
<keyword evidence="4" id="KW-0029">Amino-acid transport</keyword>
<dbReference type="Gramene" id="KCW49584">
    <property type="protein sequence ID" value="KCW49584"/>
    <property type="gene ID" value="EUGRSUZ_K03109"/>
</dbReference>
<dbReference type="Pfam" id="PF01490">
    <property type="entry name" value="Aa_trans"/>
    <property type="match status" value="1"/>
</dbReference>
<comment type="similarity">
    <text evidence="7">Belongs to the amino acid/polyamine transporter 2 family. Amino acid/auxin permease (AAAP) (TC 2.A.18.5) subfamily.</text>
</comment>
<feature type="transmembrane region" description="Helical" evidence="9">
    <location>
        <begin position="363"/>
        <end position="387"/>
    </location>
</feature>
<dbReference type="OrthoDB" id="655540at2759"/>
<evidence type="ECO:0000313" key="11">
    <source>
        <dbReference type="EMBL" id="KCW49584.1"/>
    </source>
</evidence>
<evidence type="ECO:0000259" key="10">
    <source>
        <dbReference type="Pfam" id="PF01490"/>
    </source>
</evidence>
<evidence type="ECO:0000256" key="6">
    <source>
        <dbReference type="ARBA" id="ARBA00023136"/>
    </source>
</evidence>
<feature type="compositionally biased region" description="Acidic residues" evidence="8">
    <location>
        <begin position="15"/>
        <end position="37"/>
    </location>
</feature>
<dbReference type="eggNOG" id="KOG1303">
    <property type="taxonomic scope" value="Eukaryota"/>
</dbReference>
<dbReference type="GO" id="GO:0015171">
    <property type="term" value="F:amino acid transmembrane transporter activity"/>
    <property type="evidence" value="ECO:0000318"/>
    <property type="project" value="GO_Central"/>
</dbReference>
<proteinExistence type="inferred from homology"/>
<keyword evidence="3 9" id="KW-0812">Transmembrane</keyword>
<dbReference type="AlphaFoldDB" id="A0A059A770"/>
<feature type="compositionally biased region" description="Basic and acidic residues" evidence="8">
    <location>
        <begin position="1"/>
        <end position="14"/>
    </location>
</feature>
<dbReference type="PANTHER" id="PTHR22950:SF692">
    <property type="entry name" value="TRANSMEMBRANE AMINO ACID TRANSPORTER FAMILY PROTEIN"/>
    <property type="match status" value="1"/>
</dbReference>
<feature type="transmembrane region" description="Helical" evidence="9">
    <location>
        <begin position="330"/>
        <end position="351"/>
    </location>
</feature>
<feature type="transmembrane region" description="Helical" evidence="9">
    <location>
        <begin position="207"/>
        <end position="230"/>
    </location>
</feature>
<evidence type="ECO:0000256" key="4">
    <source>
        <dbReference type="ARBA" id="ARBA00022970"/>
    </source>
</evidence>
<dbReference type="PANTHER" id="PTHR22950">
    <property type="entry name" value="AMINO ACID TRANSPORTER"/>
    <property type="match status" value="1"/>
</dbReference>
<gene>
    <name evidence="11" type="ORF">EUGRSUZ_K03109</name>
</gene>
<feature type="transmembrane region" description="Helical" evidence="9">
    <location>
        <begin position="470"/>
        <end position="492"/>
    </location>
</feature>
<reference evidence="11" key="1">
    <citation type="submission" date="2013-07" db="EMBL/GenBank/DDBJ databases">
        <title>The genome of Eucalyptus grandis.</title>
        <authorList>
            <person name="Schmutz J."/>
            <person name="Hayes R."/>
            <person name="Myburg A."/>
            <person name="Tuskan G."/>
            <person name="Grattapaglia D."/>
            <person name="Rokhsar D.S."/>
        </authorList>
    </citation>
    <scope>NUCLEOTIDE SEQUENCE</scope>
    <source>
        <tissue evidence="11">Leaf extractions</tissue>
    </source>
</reference>
<evidence type="ECO:0000256" key="9">
    <source>
        <dbReference type="SAM" id="Phobius"/>
    </source>
</evidence>
<evidence type="ECO:0000256" key="2">
    <source>
        <dbReference type="ARBA" id="ARBA00022448"/>
    </source>
</evidence>
<sequence>MKLDEDLGHDRQDEFQTDDEENQAECNCDYDDDDDDDISRSEDLSPALQNSSDNCMDINTPPWPQSYRQSMDMFTSVTPPSISFLTGSSLTQRRLPPSTSESSLHKPLIPSTNFDKEVLPLKTPSVASLNNIISVPELPPPREQCSLAQAALNGINVICGLGTLAVPYAVHEGGWLSLLLLLLFCIISFYTAMLLKRCLEVSPGLKTYLDIGQAAFGISGRLVIAIILYMELYASCIEYTIMMSDNLATMFPKTHMYIGGIYLTSHQFFAITATLVVLPTVWLRNLGLLSYLSAGGVVASILVVICLLWLGVVDQVGFHPRGTIINLANLPFTLGIYGFCYAGHSVLPNIYSSMKEPSKFPWVLVATMGFSSLIYIGVSVCGFLMFGDNIKSQFTLNMPQQYMATKVAIWTAVVNPMTKYALTIMPVALSLEELLPSSHRKSHGMALIIRSVLVMSILIVALAVPFFGLVMALMGSLLAMLVAIIFPCVCYLKIWKGRLTKLEIAACGSIITFGIFCSGIGTYSAFANLMDKMV</sequence>
<dbReference type="KEGG" id="egr:104426454"/>
<feature type="region of interest" description="Disordered" evidence="8">
    <location>
        <begin position="1"/>
        <end position="58"/>
    </location>
</feature>
<accession>A0A059A770</accession>
<dbReference type="EMBL" id="KK198763">
    <property type="protein sequence ID" value="KCW49584.1"/>
    <property type="molecule type" value="Genomic_DNA"/>
</dbReference>
<evidence type="ECO:0000256" key="7">
    <source>
        <dbReference type="ARBA" id="ARBA00049662"/>
    </source>
</evidence>